<organism evidence="3 4">
    <name type="scientific">Homarus americanus</name>
    <name type="common">American lobster</name>
    <dbReference type="NCBI Taxonomy" id="6706"/>
    <lineage>
        <taxon>Eukaryota</taxon>
        <taxon>Metazoa</taxon>
        <taxon>Ecdysozoa</taxon>
        <taxon>Arthropoda</taxon>
        <taxon>Crustacea</taxon>
        <taxon>Multicrustacea</taxon>
        <taxon>Malacostraca</taxon>
        <taxon>Eumalacostraca</taxon>
        <taxon>Eucarida</taxon>
        <taxon>Decapoda</taxon>
        <taxon>Pleocyemata</taxon>
        <taxon>Astacidea</taxon>
        <taxon>Nephropoidea</taxon>
        <taxon>Nephropidae</taxon>
        <taxon>Homarus</taxon>
    </lineage>
</organism>
<protein>
    <submittedName>
        <fullName evidence="3">Uncharacterized protein</fullName>
    </submittedName>
</protein>
<dbReference type="EMBL" id="JAHLQT010014894">
    <property type="protein sequence ID" value="KAG7170040.1"/>
    <property type="molecule type" value="Genomic_DNA"/>
</dbReference>
<name>A0A8J5K532_HOMAM</name>
<feature type="region of interest" description="Disordered" evidence="1">
    <location>
        <begin position="41"/>
        <end position="86"/>
    </location>
</feature>
<evidence type="ECO:0000256" key="2">
    <source>
        <dbReference type="SAM" id="SignalP"/>
    </source>
</evidence>
<feature type="chain" id="PRO_5035221358" evidence="2">
    <location>
        <begin position="38"/>
        <end position="86"/>
    </location>
</feature>
<dbReference type="AlphaFoldDB" id="A0A8J5K532"/>
<comment type="caution">
    <text evidence="3">The sequence shown here is derived from an EMBL/GenBank/DDBJ whole genome shotgun (WGS) entry which is preliminary data.</text>
</comment>
<keyword evidence="4" id="KW-1185">Reference proteome</keyword>
<proteinExistence type="predicted"/>
<evidence type="ECO:0000313" key="4">
    <source>
        <dbReference type="Proteomes" id="UP000747542"/>
    </source>
</evidence>
<accession>A0A8J5K532</accession>
<gene>
    <name evidence="3" type="ORF">Hamer_G012263</name>
</gene>
<reference evidence="3" key="1">
    <citation type="journal article" date="2021" name="Sci. Adv.">
        <title>The American lobster genome reveals insights on longevity, neural, and immune adaptations.</title>
        <authorList>
            <person name="Polinski J.M."/>
            <person name="Zimin A.V."/>
            <person name="Clark K.F."/>
            <person name="Kohn A.B."/>
            <person name="Sadowski N."/>
            <person name="Timp W."/>
            <person name="Ptitsyn A."/>
            <person name="Khanna P."/>
            <person name="Romanova D.Y."/>
            <person name="Williams P."/>
            <person name="Greenwood S.J."/>
            <person name="Moroz L.L."/>
            <person name="Walt D.R."/>
            <person name="Bodnar A.G."/>
        </authorList>
    </citation>
    <scope>NUCLEOTIDE SEQUENCE</scope>
    <source>
        <strain evidence="3">GMGI-L3</strain>
    </source>
</reference>
<feature type="signal peptide" evidence="2">
    <location>
        <begin position="1"/>
        <end position="37"/>
    </location>
</feature>
<feature type="compositionally biased region" description="Basic and acidic residues" evidence="1">
    <location>
        <begin position="56"/>
        <end position="66"/>
    </location>
</feature>
<evidence type="ECO:0000256" key="1">
    <source>
        <dbReference type="SAM" id="MobiDB-lite"/>
    </source>
</evidence>
<dbReference type="Proteomes" id="UP000747542">
    <property type="component" value="Unassembled WGS sequence"/>
</dbReference>
<feature type="compositionally biased region" description="Low complexity" evidence="1">
    <location>
        <begin position="41"/>
        <end position="50"/>
    </location>
</feature>
<keyword evidence="2" id="KW-0732">Signal</keyword>
<sequence length="86" mass="8883">MAVSVTVRRLASQRLTAAPSSRLLLLLLLLGATLCAAQMTAGGAGTRTAARPGDQGTERLKTDKRWQGGSCRGSGISLREEDGGGE</sequence>
<evidence type="ECO:0000313" key="3">
    <source>
        <dbReference type="EMBL" id="KAG7170040.1"/>
    </source>
</evidence>